<dbReference type="Pfam" id="PF05229">
    <property type="entry name" value="SCPU"/>
    <property type="match status" value="2"/>
</dbReference>
<dbReference type="AlphaFoldDB" id="A0A7W9U281"/>
<reference evidence="3 4" key="1">
    <citation type="submission" date="2020-08" db="EMBL/GenBank/DDBJ databases">
        <title>Above-ground endophytic microbial communities from plants in different locations in the United States.</title>
        <authorList>
            <person name="Frank C."/>
        </authorList>
    </citation>
    <scope>NUCLEOTIDE SEQUENCE [LARGE SCALE GENOMIC DNA]</scope>
    <source>
        <strain evidence="3 4">WP4_2_2</strain>
    </source>
</reference>
<accession>A0A7W9U281</accession>
<evidence type="ECO:0000259" key="2">
    <source>
        <dbReference type="Pfam" id="PF05229"/>
    </source>
</evidence>
<keyword evidence="3" id="KW-0167">Capsid protein</keyword>
<keyword evidence="4" id="KW-1185">Reference proteome</keyword>
<feature type="chain" id="PRO_5031027164" evidence="1">
    <location>
        <begin position="31"/>
        <end position="332"/>
    </location>
</feature>
<keyword evidence="3" id="KW-0946">Virion</keyword>
<protein>
    <submittedName>
        <fullName evidence="3">Spore coat protein U-like protein</fullName>
    </submittedName>
</protein>
<name>A0A7W9U281_9BURK</name>
<dbReference type="PANTHER" id="PTHR37089">
    <property type="entry name" value="PROTEIN U-RELATED"/>
    <property type="match status" value="1"/>
</dbReference>
<dbReference type="Proteomes" id="UP000571554">
    <property type="component" value="Unassembled WGS sequence"/>
</dbReference>
<evidence type="ECO:0000313" key="4">
    <source>
        <dbReference type="Proteomes" id="UP000571554"/>
    </source>
</evidence>
<feature type="signal peptide" evidence="1">
    <location>
        <begin position="1"/>
        <end position="30"/>
    </location>
</feature>
<organism evidence="3 4">
    <name type="scientific">Paraburkholderia bannensis</name>
    <dbReference type="NCBI Taxonomy" id="765414"/>
    <lineage>
        <taxon>Bacteria</taxon>
        <taxon>Pseudomonadati</taxon>
        <taxon>Pseudomonadota</taxon>
        <taxon>Betaproteobacteria</taxon>
        <taxon>Burkholderiales</taxon>
        <taxon>Burkholderiaceae</taxon>
        <taxon>Paraburkholderia</taxon>
    </lineage>
</organism>
<proteinExistence type="predicted"/>
<dbReference type="PANTHER" id="PTHR37089:SF4">
    <property type="entry name" value="EXPORTED PROTEIN"/>
    <property type="match status" value="1"/>
</dbReference>
<dbReference type="InterPro" id="IPR007893">
    <property type="entry name" value="Spore_coat_U/FanG"/>
</dbReference>
<gene>
    <name evidence="3" type="ORF">F4827_005562</name>
</gene>
<dbReference type="RefSeq" id="WP_260175456.1">
    <property type="nucleotide sequence ID" value="NZ_JACHBW010000019.1"/>
</dbReference>
<evidence type="ECO:0000256" key="1">
    <source>
        <dbReference type="SAM" id="SignalP"/>
    </source>
</evidence>
<feature type="domain" description="Spore coat protein U/FanG" evidence="2">
    <location>
        <begin position="199"/>
        <end position="329"/>
    </location>
</feature>
<dbReference type="InterPro" id="IPR053167">
    <property type="entry name" value="Spore_coat_component"/>
</dbReference>
<feature type="domain" description="Spore coat protein U/FanG" evidence="2">
    <location>
        <begin position="29"/>
        <end position="159"/>
    </location>
</feature>
<keyword evidence="1" id="KW-0732">Signal</keyword>
<dbReference type="SMART" id="SM00972">
    <property type="entry name" value="SCPU"/>
    <property type="match status" value="2"/>
</dbReference>
<comment type="caution">
    <text evidence="3">The sequence shown here is derived from an EMBL/GenBank/DDBJ whole genome shotgun (WGS) entry which is preliminary data.</text>
</comment>
<sequence length="332" mass="33778">MSRSRHRLAMLFASVLLCVAAALMPGRAHAQTCTATVSSISFGTISPINRAAVNGSGTINVTCYWTVVSLAPTALVCLNLNAAQPRVLTQAGGTATLQYDLYSDQAHSISWGSTAAATTPISVTLQQPLLGTSATVSIPYYGQIAANQATVPTANNADTTYSHAFSGGETSLLYGYYLLGILGPPGCSSLTTSGGSLPFTSTANVTNNCNISASNIVFPAAGVLSSALSATGTITAQCTNGDAFKISLNGGASNQVNARTMVLSGGNATVGYQIYSDAQHTTLWGDGTNGTSAVYGTGSGNTASFTMYGVVPAQNTPQPGNYTDSVTATISF</sequence>
<evidence type="ECO:0000313" key="3">
    <source>
        <dbReference type="EMBL" id="MBB6105692.1"/>
    </source>
</evidence>
<dbReference type="EMBL" id="JACHBW010000019">
    <property type="protein sequence ID" value="MBB6105692.1"/>
    <property type="molecule type" value="Genomic_DNA"/>
</dbReference>